<dbReference type="EMBL" id="CM039431">
    <property type="protein sequence ID" value="KAI4335702.1"/>
    <property type="molecule type" value="Genomic_DNA"/>
</dbReference>
<reference evidence="1 2" key="1">
    <citation type="journal article" date="2022" name="DNA Res.">
        <title>Chromosomal-level genome assembly of the orchid tree Bauhinia variegata (Leguminosae; Cercidoideae) supports the allotetraploid origin hypothesis of Bauhinia.</title>
        <authorList>
            <person name="Zhong Y."/>
            <person name="Chen Y."/>
            <person name="Zheng D."/>
            <person name="Pang J."/>
            <person name="Liu Y."/>
            <person name="Luo S."/>
            <person name="Meng S."/>
            <person name="Qian L."/>
            <person name="Wei D."/>
            <person name="Dai S."/>
            <person name="Zhou R."/>
        </authorList>
    </citation>
    <scope>NUCLEOTIDE SEQUENCE [LARGE SCALE GENOMIC DNA]</scope>
    <source>
        <strain evidence="1">BV-YZ2020</strain>
    </source>
</reference>
<keyword evidence="2" id="KW-1185">Reference proteome</keyword>
<name>A0ACB9NIF0_BAUVA</name>
<gene>
    <name evidence="1" type="ORF">L6164_014324</name>
</gene>
<sequence>MRNPFDCPSILSEAMPSFRFFGPLFLAFLVFLSQIALTVQTFTGTYGINYGRIADNIPSPDQVVTLLRAAKIRNVRIYDADHSVLEAFSGTGLDIVIGLPNGQLQDMSSNADHALNWVKDNVQSFVPNTRIRGIAVGNEVLGGTDYELSGVLLGAAKNIYNATRKLHLNDIQISTAHSFAVFANSYPPSSCKFKDNVNQYMKPLLEFFSQIGSPFCLNAYPFLAYVSDPGNIDINYALFQPTQGIYDPKYNLHYDNMLDAQIDAAYSALENAGFGKMEIIVTETGWASKGDDNEPGATVTNARTYNYNLRKRLAKKKGTPHRPKNVVKAYVFAVFNEDLKPGPTSERNYGLFKADGSISYNIGFHGLNAGDSSFLSFKQGIYPQGLFRSYALVYSLSALMVLLFWS</sequence>
<protein>
    <submittedName>
        <fullName evidence="1">Uncharacterized protein</fullName>
    </submittedName>
</protein>
<accession>A0ACB9NIF0</accession>
<proteinExistence type="predicted"/>
<evidence type="ECO:0000313" key="2">
    <source>
        <dbReference type="Proteomes" id="UP000828941"/>
    </source>
</evidence>
<comment type="caution">
    <text evidence="1">The sequence shown here is derived from an EMBL/GenBank/DDBJ whole genome shotgun (WGS) entry which is preliminary data.</text>
</comment>
<dbReference type="Proteomes" id="UP000828941">
    <property type="component" value="Chromosome 6"/>
</dbReference>
<evidence type="ECO:0000313" key="1">
    <source>
        <dbReference type="EMBL" id="KAI4335702.1"/>
    </source>
</evidence>
<organism evidence="1 2">
    <name type="scientific">Bauhinia variegata</name>
    <name type="common">Purple orchid tree</name>
    <name type="synonym">Phanera variegata</name>
    <dbReference type="NCBI Taxonomy" id="167791"/>
    <lineage>
        <taxon>Eukaryota</taxon>
        <taxon>Viridiplantae</taxon>
        <taxon>Streptophyta</taxon>
        <taxon>Embryophyta</taxon>
        <taxon>Tracheophyta</taxon>
        <taxon>Spermatophyta</taxon>
        <taxon>Magnoliopsida</taxon>
        <taxon>eudicotyledons</taxon>
        <taxon>Gunneridae</taxon>
        <taxon>Pentapetalae</taxon>
        <taxon>rosids</taxon>
        <taxon>fabids</taxon>
        <taxon>Fabales</taxon>
        <taxon>Fabaceae</taxon>
        <taxon>Cercidoideae</taxon>
        <taxon>Cercideae</taxon>
        <taxon>Bauhiniinae</taxon>
        <taxon>Bauhinia</taxon>
    </lineage>
</organism>